<organism evidence="2 3">
    <name type="scientific">Planobispora siamensis</name>
    <dbReference type="NCBI Taxonomy" id="936338"/>
    <lineage>
        <taxon>Bacteria</taxon>
        <taxon>Bacillati</taxon>
        <taxon>Actinomycetota</taxon>
        <taxon>Actinomycetes</taxon>
        <taxon>Streptosporangiales</taxon>
        <taxon>Streptosporangiaceae</taxon>
        <taxon>Planobispora</taxon>
    </lineage>
</organism>
<proteinExistence type="predicted"/>
<comment type="caution">
    <text evidence="2">The sequence shown here is derived from an EMBL/GenBank/DDBJ whole genome shotgun (WGS) entry which is preliminary data.</text>
</comment>
<evidence type="ECO:0000313" key="3">
    <source>
        <dbReference type="Proteomes" id="UP000619788"/>
    </source>
</evidence>
<dbReference type="AlphaFoldDB" id="A0A8J3WKK8"/>
<keyword evidence="3" id="KW-1185">Reference proteome</keyword>
<feature type="compositionally biased region" description="Basic residues" evidence="1">
    <location>
        <begin position="69"/>
        <end position="79"/>
    </location>
</feature>
<dbReference type="Proteomes" id="UP000619788">
    <property type="component" value="Unassembled WGS sequence"/>
</dbReference>
<dbReference type="EMBL" id="BOOJ01000029">
    <property type="protein sequence ID" value="GIH92868.1"/>
    <property type="molecule type" value="Genomic_DNA"/>
</dbReference>
<feature type="region of interest" description="Disordered" evidence="1">
    <location>
        <begin position="69"/>
        <end position="88"/>
    </location>
</feature>
<dbReference type="RefSeq" id="WP_377239489.1">
    <property type="nucleotide sequence ID" value="NZ_JBHLZR010000074.1"/>
</dbReference>
<sequence length="88" mass="9196">MTTVVVPDLGNELPAVMVELEELLLTYAAWESAGEVDPGELPAPIAGGAALAALAALRRIWHAVAPLRGGRRHPGRLHRPPAGPGRPP</sequence>
<protein>
    <submittedName>
        <fullName evidence="2">Uncharacterized protein</fullName>
    </submittedName>
</protein>
<accession>A0A8J3WKK8</accession>
<evidence type="ECO:0000256" key="1">
    <source>
        <dbReference type="SAM" id="MobiDB-lite"/>
    </source>
</evidence>
<name>A0A8J3WKK8_9ACTN</name>
<gene>
    <name evidence="2" type="ORF">Psi01_34980</name>
</gene>
<reference evidence="2 3" key="1">
    <citation type="submission" date="2021-01" db="EMBL/GenBank/DDBJ databases">
        <title>Whole genome shotgun sequence of Planobispora siamensis NBRC 107568.</title>
        <authorList>
            <person name="Komaki H."/>
            <person name="Tamura T."/>
        </authorList>
    </citation>
    <scope>NUCLEOTIDE SEQUENCE [LARGE SCALE GENOMIC DNA]</scope>
    <source>
        <strain evidence="2 3">NBRC 107568</strain>
    </source>
</reference>
<evidence type="ECO:0000313" key="2">
    <source>
        <dbReference type="EMBL" id="GIH92868.1"/>
    </source>
</evidence>